<dbReference type="Pfam" id="PF20211">
    <property type="entry name" value="DUF6571"/>
    <property type="match status" value="1"/>
</dbReference>
<dbReference type="KEGG" id="ahw:NCTC11636_01789"/>
<feature type="region of interest" description="Disordered" evidence="1">
    <location>
        <begin position="450"/>
        <end position="472"/>
    </location>
</feature>
<evidence type="ECO:0000256" key="1">
    <source>
        <dbReference type="SAM" id="MobiDB-lite"/>
    </source>
</evidence>
<feature type="compositionally biased region" description="Basic and acidic residues" evidence="1">
    <location>
        <begin position="720"/>
        <end position="729"/>
    </location>
</feature>
<feature type="domain" description="DUF6571" evidence="2">
    <location>
        <begin position="1"/>
        <end position="715"/>
    </location>
</feature>
<name>A0A448HHZ9_9ACTO</name>
<keyword evidence="4" id="KW-1185">Reference proteome</keyword>
<organism evidence="3 4">
    <name type="scientific">Actinomyces howellii</name>
    <dbReference type="NCBI Taxonomy" id="52771"/>
    <lineage>
        <taxon>Bacteria</taxon>
        <taxon>Bacillati</taxon>
        <taxon>Actinomycetota</taxon>
        <taxon>Actinomycetes</taxon>
        <taxon>Actinomycetales</taxon>
        <taxon>Actinomycetaceae</taxon>
        <taxon>Actinomyces</taxon>
    </lineage>
</organism>
<gene>
    <name evidence="3" type="ORF">NCTC11636_01789</name>
</gene>
<dbReference type="AlphaFoldDB" id="A0A448HHZ9"/>
<dbReference type="Proteomes" id="UP000266895">
    <property type="component" value="Chromosome"/>
</dbReference>
<sequence>MTYVSLDPDGMQTIIDNLKHYAERVETKRSGVMSVSLREGHPADLAGFNSTLTDNSLLLEGEANDLQLRLDAARAANESGLMFTQPDGTIQYYVPDGMEDTLEVVRQHNNIDIVNQARSDAQTMLDYSQNGCSPEEWDALLERMRQNRDDPAYANAVLANVPPDEMLDCPAELQDGLTYTNHREGTSTSERPNAGEDLCGLLGEMLSTASCRWPDSKAKEYAGKLADATEAKGKSGRLDVLNAILMSSREIDVDGDGVPNSVGLDYSDAMLVELARRMENYSPQERDWMNPGDWGPAIVEASSSGSHTSLSGYRHDPLAGIVHAMTGNPEAGLEWLVPEPGGGGTPQALSSEDSVNTDRRIQELVNRGSLDDQRWTADWALLAHEIDSQDWVTPVPGAMTRAERRYEDSASATAVAGILNGLGSGADPTDLSDEARVLVGTTLARHPESVVMSTKADNPESPVLETRQGDDPDAYAYDPLFTDRALSNLAGQTSLNQTASVRLGEAMADHHQAQIDVGVDQYRNTGDAASLNAAMADQSRTNGFFAGAASRYGVESAGEADRNAESGNNTLSFVAGLIPYAGPMASYLVGEGKPFDVSNEDAARTEANEIKAQASGLNSDQLTLALLNSGLYSEDELKAAAARAGNGTDVQRVIGEDGRPVTDGLSEAEAEGTGFRNGLGLVGAELPAVGGTPGETMAEWANGDFNDGYERAYSTGGGDPAHEWGSKEE</sequence>
<feature type="region of interest" description="Disordered" evidence="1">
    <location>
        <begin position="710"/>
        <end position="729"/>
    </location>
</feature>
<dbReference type="InterPro" id="IPR046701">
    <property type="entry name" value="DUF6571"/>
</dbReference>
<proteinExistence type="predicted"/>
<protein>
    <recommendedName>
        <fullName evidence="2">DUF6571 domain-containing protein</fullName>
    </recommendedName>
</protein>
<evidence type="ECO:0000259" key="2">
    <source>
        <dbReference type="Pfam" id="PF20211"/>
    </source>
</evidence>
<evidence type="ECO:0000313" key="3">
    <source>
        <dbReference type="EMBL" id="VEG28922.1"/>
    </source>
</evidence>
<evidence type="ECO:0000313" key="4">
    <source>
        <dbReference type="Proteomes" id="UP000266895"/>
    </source>
</evidence>
<accession>A0A448HHZ9</accession>
<reference evidence="3 4" key="1">
    <citation type="submission" date="2018-12" db="EMBL/GenBank/DDBJ databases">
        <authorList>
            <consortium name="Pathogen Informatics"/>
        </authorList>
    </citation>
    <scope>NUCLEOTIDE SEQUENCE [LARGE SCALE GENOMIC DNA]</scope>
    <source>
        <strain evidence="3 4">NCTC11636</strain>
    </source>
</reference>
<dbReference type="EMBL" id="LR134350">
    <property type="protein sequence ID" value="VEG28922.1"/>
    <property type="molecule type" value="Genomic_DNA"/>
</dbReference>